<dbReference type="InterPro" id="IPR003761">
    <property type="entry name" value="Exonuc_VII_S"/>
</dbReference>
<keyword evidence="7" id="KW-0175">Coiled coil</keyword>
<dbReference type="Pfam" id="PF02609">
    <property type="entry name" value="Exonuc_VII_S"/>
    <property type="match status" value="1"/>
</dbReference>
<name>A0A8J7C3L5_9BACT</name>
<proteinExistence type="inferred from homology"/>
<dbReference type="HAMAP" id="MF_00337">
    <property type="entry name" value="Exonuc_7_S"/>
    <property type="match status" value="1"/>
</dbReference>
<comment type="caution">
    <text evidence="8">The sequence shown here is derived from an EMBL/GenBank/DDBJ whole genome shotgun (WGS) entry which is preliminary data.</text>
</comment>
<keyword evidence="2 6" id="KW-0963">Cytoplasm</keyword>
<dbReference type="PIRSF" id="PIRSF006488">
    <property type="entry name" value="Exonuc_VII_S"/>
    <property type="match status" value="1"/>
</dbReference>
<dbReference type="EMBL" id="JACXWA010000111">
    <property type="protein sequence ID" value="MBD3871055.1"/>
    <property type="molecule type" value="Genomic_DNA"/>
</dbReference>
<dbReference type="AlphaFoldDB" id="A0A8J7C3L5"/>
<dbReference type="SUPFAM" id="SSF116842">
    <property type="entry name" value="XseB-like"/>
    <property type="match status" value="1"/>
</dbReference>
<evidence type="ECO:0000256" key="7">
    <source>
        <dbReference type="SAM" id="Coils"/>
    </source>
</evidence>
<evidence type="ECO:0000313" key="9">
    <source>
        <dbReference type="Proteomes" id="UP000598633"/>
    </source>
</evidence>
<dbReference type="PANTHER" id="PTHR34137">
    <property type="entry name" value="EXODEOXYRIBONUCLEASE 7 SMALL SUBUNIT"/>
    <property type="match status" value="1"/>
</dbReference>
<comment type="catalytic activity">
    <reaction evidence="6">
        <text>Exonucleolytic cleavage in either 5'- to 3'- or 3'- to 5'-direction to yield nucleoside 5'-phosphates.</text>
        <dbReference type="EC" id="3.1.11.6"/>
    </reaction>
</comment>
<keyword evidence="5 6" id="KW-0269">Exonuclease</keyword>
<accession>A0A8J7C3L5</accession>
<dbReference type="EC" id="3.1.11.6" evidence="6"/>
<evidence type="ECO:0000256" key="3">
    <source>
        <dbReference type="ARBA" id="ARBA00022722"/>
    </source>
</evidence>
<keyword evidence="4 6" id="KW-0378">Hydrolase</keyword>
<sequence length="79" mass="9239">MTDKKKQDDRFEDQLAKLEEIVDRLEDESVGLEEALGLFENGMELARHCRTRLEEVELRVTQLLETEIGEDEDVDEESE</sequence>
<comment type="function">
    <text evidence="6">Bidirectionally degrades single-stranded DNA into large acid-insoluble oligonucleotides, which are then degraded further into small acid-soluble oligonucleotides.</text>
</comment>
<organism evidence="8 9">
    <name type="scientific">Candidatus Sulfomarinibacter kjeldsenii</name>
    <dbReference type="NCBI Taxonomy" id="2885994"/>
    <lineage>
        <taxon>Bacteria</taxon>
        <taxon>Pseudomonadati</taxon>
        <taxon>Acidobacteriota</taxon>
        <taxon>Thermoanaerobaculia</taxon>
        <taxon>Thermoanaerobaculales</taxon>
        <taxon>Candidatus Sulfomarinibacteraceae</taxon>
        <taxon>Candidatus Sulfomarinibacter</taxon>
    </lineage>
</organism>
<reference evidence="8 9" key="1">
    <citation type="submission" date="2020-08" db="EMBL/GenBank/DDBJ databases">
        <title>Acidobacteriota in marine sediments use diverse sulfur dissimilation pathways.</title>
        <authorList>
            <person name="Wasmund K."/>
        </authorList>
    </citation>
    <scope>NUCLEOTIDE SEQUENCE [LARGE SCALE GENOMIC DNA]</scope>
    <source>
        <strain evidence="8">MAG AM3-A</strain>
    </source>
</reference>
<evidence type="ECO:0000256" key="5">
    <source>
        <dbReference type="ARBA" id="ARBA00022839"/>
    </source>
</evidence>
<comment type="similarity">
    <text evidence="1 6">Belongs to the XseB family.</text>
</comment>
<dbReference type="GO" id="GO:0008855">
    <property type="term" value="F:exodeoxyribonuclease VII activity"/>
    <property type="evidence" value="ECO:0007669"/>
    <property type="project" value="UniProtKB-UniRule"/>
</dbReference>
<dbReference type="InterPro" id="IPR037004">
    <property type="entry name" value="Exonuc_VII_ssu_sf"/>
</dbReference>
<feature type="coiled-coil region" evidence="7">
    <location>
        <begin position="1"/>
        <end position="35"/>
    </location>
</feature>
<evidence type="ECO:0000256" key="6">
    <source>
        <dbReference type="HAMAP-Rule" id="MF_00337"/>
    </source>
</evidence>
<dbReference type="NCBIfam" id="TIGR01280">
    <property type="entry name" value="xseB"/>
    <property type="match status" value="1"/>
</dbReference>
<evidence type="ECO:0000256" key="1">
    <source>
        <dbReference type="ARBA" id="ARBA00009998"/>
    </source>
</evidence>
<dbReference type="GO" id="GO:0005829">
    <property type="term" value="C:cytosol"/>
    <property type="evidence" value="ECO:0007669"/>
    <property type="project" value="TreeGrafter"/>
</dbReference>
<comment type="subcellular location">
    <subcellularLocation>
        <location evidence="6">Cytoplasm</location>
    </subcellularLocation>
</comment>
<dbReference type="Proteomes" id="UP000598633">
    <property type="component" value="Unassembled WGS sequence"/>
</dbReference>
<evidence type="ECO:0000313" key="8">
    <source>
        <dbReference type="EMBL" id="MBD3871055.1"/>
    </source>
</evidence>
<comment type="subunit">
    <text evidence="6">Heterooligomer composed of large and small subunits.</text>
</comment>
<dbReference type="Gene3D" id="1.10.287.1040">
    <property type="entry name" value="Exonuclease VII, small subunit"/>
    <property type="match status" value="1"/>
</dbReference>
<dbReference type="GO" id="GO:0009318">
    <property type="term" value="C:exodeoxyribonuclease VII complex"/>
    <property type="evidence" value="ECO:0007669"/>
    <property type="project" value="UniProtKB-UniRule"/>
</dbReference>
<dbReference type="PANTHER" id="PTHR34137:SF1">
    <property type="entry name" value="EXODEOXYRIBONUCLEASE 7 SMALL SUBUNIT"/>
    <property type="match status" value="1"/>
</dbReference>
<evidence type="ECO:0000256" key="4">
    <source>
        <dbReference type="ARBA" id="ARBA00022801"/>
    </source>
</evidence>
<gene>
    <name evidence="6 8" type="primary">xseB</name>
    <name evidence="8" type="ORF">IFJ97_06840</name>
</gene>
<dbReference type="GO" id="GO:0006308">
    <property type="term" value="P:DNA catabolic process"/>
    <property type="evidence" value="ECO:0007669"/>
    <property type="project" value="UniProtKB-UniRule"/>
</dbReference>
<protein>
    <recommendedName>
        <fullName evidence="6">Exodeoxyribonuclease 7 small subunit</fullName>
        <ecNumber evidence="6">3.1.11.6</ecNumber>
    </recommendedName>
    <alternativeName>
        <fullName evidence="6">Exodeoxyribonuclease VII small subunit</fullName>
        <shortName evidence="6">Exonuclease VII small subunit</shortName>
    </alternativeName>
</protein>
<keyword evidence="3 6" id="KW-0540">Nuclease</keyword>
<evidence type="ECO:0000256" key="2">
    <source>
        <dbReference type="ARBA" id="ARBA00022490"/>
    </source>
</evidence>